<accession>I8U7G1</accession>
<feature type="transmembrane region" description="Helical" evidence="1">
    <location>
        <begin position="12"/>
        <end position="35"/>
    </location>
</feature>
<keyword evidence="3" id="KW-1185">Reference proteome</keyword>
<name>I8U7G1_9ALTE</name>
<evidence type="ECO:0000313" key="3">
    <source>
        <dbReference type="Proteomes" id="UP000035062"/>
    </source>
</evidence>
<organism evidence="2 3">
    <name type="scientific">Alishewanella agri BL06</name>
    <dbReference type="NCBI Taxonomy" id="1195246"/>
    <lineage>
        <taxon>Bacteria</taxon>
        <taxon>Pseudomonadati</taxon>
        <taxon>Pseudomonadota</taxon>
        <taxon>Gammaproteobacteria</taxon>
        <taxon>Alteromonadales</taxon>
        <taxon>Alteromonadaceae</taxon>
        <taxon>Alishewanella</taxon>
    </lineage>
</organism>
<keyword evidence="1" id="KW-1133">Transmembrane helix</keyword>
<dbReference type="eggNOG" id="ENOG502ZCIU">
    <property type="taxonomic scope" value="Bacteria"/>
</dbReference>
<protein>
    <submittedName>
        <fullName evidence="2">Uncharacterized protein</fullName>
    </submittedName>
</protein>
<dbReference type="EMBL" id="AKKU01000012">
    <property type="protein sequence ID" value="EIW89226.1"/>
    <property type="molecule type" value="Genomic_DNA"/>
</dbReference>
<comment type="caution">
    <text evidence="2">The sequence shown here is derived from an EMBL/GenBank/DDBJ whole genome shotgun (WGS) entry which is preliminary data.</text>
</comment>
<dbReference type="AlphaFoldDB" id="I8U7G1"/>
<evidence type="ECO:0000256" key="1">
    <source>
        <dbReference type="SAM" id="Phobius"/>
    </source>
</evidence>
<dbReference type="Proteomes" id="UP000035062">
    <property type="component" value="Unassembled WGS sequence"/>
</dbReference>
<keyword evidence="1" id="KW-0472">Membrane</keyword>
<reference evidence="2 3" key="1">
    <citation type="journal article" date="2012" name="J. Bacteriol.">
        <title>Genome Sequence of Pectin-Degrading Alishewanella agri, Isolated from Landfill Soil.</title>
        <authorList>
            <person name="Kim J."/>
            <person name="Jung J."/>
            <person name="Sung J.S."/>
            <person name="Chun J."/>
            <person name="Park W."/>
        </authorList>
    </citation>
    <scope>NUCLEOTIDE SEQUENCE [LARGE SCALE GENOMIC DNA]</scope>
    <source>
        <strain evidence="2 3">BL06</strain>
    </source>
</reference>
<feature type="transmembrane region" description="Helical" evidence="1">
    <location>
        <begin position="41"/>
        <end position="69"/>
    </location>
</feature>
<sequence length="235" mass="26505">MNEHSYIISKTLLLQWCFPILLVGVFLLLLGLPFLCLPKGVYWLIAAILLLPLIPILESFLLAPAYALAGRFTYYSPLLFATKSPQGIDLHVGTLYDYITQLRWIERGIQSQRHAMLLVLQGLLSICDAVAEGRLSAQNEITASSYFFSNRSVEKLGFTLNSGSFEVKLNLALVYLSLVLRLSIIRGRWCLPDLKRIRCIHTTAGELLQQRSRIAKMLAHLQSKNRVASNEQSNE</sequence>
<dbReference type="STRING" id="1195246.AGRI_07055"/>
<proteinExistence type="predicted"/>
<evidence type="ECO:0000313" key="2">
    <source>
        <dbReference type="EMBL" id="EIW89226.1"/>
    </source>
</evidence>
<gene>
    <name evidence="2" type="ORF">AGRI_07055</name>
</gene>
<keyword evidence="1" id="KW-0812">Transmembrane</keyword>